<evidence type="ECO:0000313" key="2">
    <source>
        <dbReference type="EMBL" id="KAF2802605.1"/>
    </source>
</evidence>
<evidence type="ECO:0000313" key="4">
    <source>
        <dbReference type="RefSeq" id="XP_033569569.1"/>
    </source>
</evidence>
<dbReference type="RefSeq" id="XP_033569569.1">
    <property type="nucleotide sequence ID" value="XM_033726247.1"/>
</dbReference>
<dbReference type="InterPro" id="IPR038883">
    <property type="entry name" value="AN11006-like"/>
</dbReference>
<reference evidence="2 4" key="1">
    <citation type="journal article" date="2020" name="Stud. Mycol.">
        <title>101 Dothideomycetes genomes: a test case for predicting lifestyles and emergence of pathogens.</title>
        <authorList>
            <person name="Haridas S."/>
            <person name="Albert R."/>
            <person name="Binder M."/>
            <person name="Bloem J."/>
            <person name="Labutti K."/>
            <person name="Salamov A."/>
            <person name="Andreopoulos B."/>
            <person name="Baker S."/>
            <person name="Barry K."/>
            <person name="Bills G."/>
            <person name="Bluhm B."/>
            <person name="Cannon C."/>
            <person name="Castanera R."/>
            <person name="Culley D."/>
            <person name="Daum C."/>
            <person name="Ezra D."/>
            <person name="Gonzalez J."/>
            <person name="Henrissat B."/>
            <person name="Kuo A."/>
            <person name="Liang C."/>
            <person name="Lipzen A."/>
            <person name="Lutzoni F."/>
            <person name="Magnuson J."/>
            <person name="Mondo S."/>
            <person name="Nolan M."/>
            <person name="Ohm R."/>
            <person name="Pangilinan J."/>
            <person name="Park H.-J."/>
            <person name="Ramirez L."/>
            <person name="Alfaro M."/>
            <person name="Sun H."/>
            <person name="Tritt A."/>
            <person name="Yoshinaga Y."/>
            <person name="Zwiers L.-H."/>
            <person name="Turgeon B."/>
            <person name="Goodwin S."/>
            <person name="Spatafora J."/>
            <person name="Crous P."/>
            <person name="Grigoriev I."/>
        </authorList>
    </citation>
    <scope>NUCLEOTIDE SEQUENCE</scope>
    <source>
        <strain evidence="2 4">CBS 304.34</strain>
    </source>
</reference>
<dbReference type="PANTHER" id="PTHR42085">
    <property type="entry name" value="F-BOX DOMAIN-CONTAINING PROTEIN"/>
    <property type="match status" value="1"/>
</dbReference>
<reference evidence="4" key="2">
    <citation type="submission" date="2020-04" db="EMBL/GenBank/DDBJ databases">
        <authorList>
            <consortium name="NCBI Genome Project"/>
        </authorList>
    </citation>
    <scope>NUCLEOTIDE SEQUENCE</scope>
    <source>
        <strain evidence="4">CBS 304.34</strain>
    </source>
</reference>
<dbReference type="AlphaFoldDB" id="A0A6A6Y309"/>
<sequence>MEMSESLAMATQEGQQTTSSSDRQAVAVPSGHVMMANVEDMIAQEGEQYRAQNGLQLIAGPPMNVAEADMNDMQPQPMMVSNMPNAHHIMRGPPNRFSTVLQSQSLPRLGTSVRLGKRPRIPEGLQFVLGPGKRIKILCEGHDLGVTIGFNHDKSADISVTSRTQEKPYIKYDPLWPHSNQKLASLHAHASEYKRGEFPFMKMPPEIRIIVYKMLMSKDDPYDDTYEAVHDLWCNSSRENTRRGAVMSRSKGSFMIPGFILKSRTWVNGQYEDHYLGNARSLLALNKTMRAEVGQLVFQTMKFDLTSLTVETICEWLLDIGDIGRHNIKNLSIEWWSPTWGSGSRDHLVRPLDAAADLVELLASCAALRYLGVRLPYGNGLGRSRVKPHHFNTHCDLALLRTVTGAKRVRVESPNPALTRWLVAGMTGVNEQNIQIQQDRHYHWARN</sequence>
<name>A0A6A6Y309_9PEZI</name>
<dbReference type="GeneID" id="54467140"/>
<feature type="compositionally biased region" description="Polar residues" evidence="1">
    <location>
        <begin position="12"/>
        <end position="22"/>
    </location>
</feature>
<keyword evidence="3" id="KW-1185">Reference proteome</keyword>
<organism evidence="2">
    <name type="scientific">Mytilinidion resinicola</name>
    <dbReference type="NCBI Taxonomy" id="574789"/>
    <lineage>
        <taxon>Eukaryota</taxon>
        <taxon>Fungi</taxon>
        <taxon>Dikarya</taxon>
        <taxon>Ascomycota</taxon>
        <taxon>Pezizomycotina</taxon>
        <taxon>Dothideomycetes</taxon>
        <taxon>Pleosporomycetidae</taxon>
        <taxon>Mytilinidiales</taxon>
        <taxon>Mytilinidiaceae</taxon>
        <taxon>Mytilinidion</taxon>
    </lineage>
</organism>
<feature type="region of interest" description="Disordered" evidence="1">
    <location>
        <begin position="1"/>
        <end position="22"/>
    </location>
</feature>
<reference evidence="4" key="3">
    <citation type="submission" date="2025-04" db="UniProtKB">
        <authorList>
            <consortium name="RefSeq"/>
        </authorList>
    </citation>
    <scope>IDENTIFICATION</scope>
    <source>
        <strain evidence="4">CBS 304.34</strain>
    </source>
</reference>
<evidence type="ECO:0000313" key="3">
    <source>
        <dbReference type="Proteomes" id="UP000504636"/>
    </source>
</evidence>
<evidence type="ECO:0000256" key="1">
    <source>
        <dbReference type="SAM" id="MobiDB-lite"/>
    </source>
</evidence>
<dbReference type="Proteomes" id="UP000504636">
    <property type="component" value="Unplaced"/>
</dbReference>
<gene>
    <name evidence="2 4" type="ORF">BDZ99DRAFT_527333</name>
</gene>
<accession>A0A6A6Y309</accession>
<dbReference type="PANTHER" id="PTHR42085:SF2">
    <property type="entry name" value="F-BOX DOMAIN-CONTAINING PROTEIN"/>
    <property type="match status" value="1"/>
</dbReference>
<proteinExistence type="predicted"/>
<protein>
    <submittedName>
        <fullName evidence="2 4">Uncharacterized protein</fullName>
    </submittedName>
</protein>
<dbReference type="EMBL" id="MU003722">
    <property type="protein sequence ID" value="KAF2802605.1"/>
    <property type="molecule type" value="Genomic_DNA"/>
</dbReference>
<dbReference type="OrthoDB" id="3905718at2759"/>